<dbReference type="InterPro" id="IPR009711">
    <property type="entry name" value="UPF0473"/>
</dbReference>
<dbReference type="AlphaFoldDB" id="A0A124FKC5"/>
<evidence type="ECO:0000313" key="3">
    <source>
        <dbReference type="Proteomes" id="UP000053326"/>
    </source>
</evidence>
<gene>
    <name evidence="2" type="ORF">XD66_0502</name>
</gene>
<dbReference type="EMBL" id="LGFO01000041">
    <property type="protein sequence ID" value="KUK36790.1"/>
    <property type="molecule type" value="Genomic_DNA"/>
</dbReference>
<reference evidence="3" key="1">
    <citation type="journal article" date="2015" name="MBio">
        <title>Genome-Resolved Metagenomic Analysis Reveals Roles for Candidate Phyla and Other Microbial Community Members in Biogeochemical Transformations in Oil Reservoirs.</title>
        <authorList>
            <person name="Hu P."/>
            <person name="Tom L."/>
            <person name="Singh A."/>
            <person name="Thomas B.C."/>
            <person name="Baker B.J."/>
            <person name="Piceno Y.M."/>
            <person name="Andersen G.L."/>
            <person name="Banfield J.F."/>
        </authorList>
    </citation>
    <scope>NUCLEOTIDE SEQUENCE [LARGE SCALE GENOMIC DNA]</scope>
</reference>
<comment type="caution">
    <text evidence="2">The sequence shown here is derived from an EMBL/GenBank/DDBJ whole genome shotgun (WGS) entry which is preliminary data.</text>
</comment>
<protein>
    <recommendedName>
        <fullName evidence="1">UPF0473 protein XD66_0502</fullName>
    </recommendedName>
</protein>
<accession>A0A124FKC5</accession>
<dbReference type="HAMAP" id="MF_01448">
    <property type="entry name" value="UPF0473"/>
    <property type="match status" value="1"/>
</dbReference>
<dbReference type="Pfam" id="PF06949">
    <property type="entry name" value="DUF1292"/>
    <property type="match status" value="1"/>
</dbReference>
<dbReference type="Proteomes" id="UP000053326">
    <property type="component" value="Unassembled WGS sequence"/>
</dbReference>
<evidence type="ECO:0000256" key="1">
    <source>
        <dbReference type="HAMAP-Rule" id="MF_01448"/>
    </source>
</evidence>
<proteinExistence type="inferred from homology"/>
<name>A0A124FKC5_9THEO</name>
<comment type="similarity">
    <text evidence="1">Belongs to the UPF0473 family.</text>
</comment>
<sequence>MDFDEREFGEEDIFVLTDDDGQEHEFIFLEKITLDGGEYAVLQPVGEDEAIILKYDRDENGEEILCDIEDDEEWERVADAYEEMIGKDA</sequence>
<evidence type="ECO:0000313" key="2">
    <source>
        <dbReference type="EMBL" id="KUK36790.1"/>
    </source>
</evidence>
<organism evidence="2 3">
    <name type="scientific">Thermacetogenium phaeum</name>
    <dbReference type="NCBI Taxonomy" id="85874"/>
    <lineage>
        <taxon>Bacteria</taxon>
        <taxon>Bacillati</taxon>
        <taxon>Bacillota</taxon>
        <taxon>Clostridia</taxon>
        <taxon>Thermoanaerobacterales</taxon>
        <taxon>Thermoanaerobacteraceae</taxon>
        <taxon>Thermacetogenium</taxon>
    </lineage>
</organism>
<dbReference type="OMA" id="VNYNGND"/>